<dbReference type="AlphaFoldDB" id="A0A2P2N985"/>
<dbReference type="EMBL" id="GGEC01058512">
    <property type="protein sequence ID" value="MBX38996.1"/>
    <property type="molecule type" value="Transcribed_RNA"/>
</dbReference>
<reference evidence="1" key="1">
    <citation type="submission" date="2018-02" db="EMBL/GenBank/DDBJ databases">
        <title>Rhizophora mucronata_Transcriptome.</title>
        <authorList>
            <person name="Meera S.P."/>
            <person name="Sreeshan A."/>
            <person name="Augustine A."/>
        </authorList>
    </citation>
    <scope>NUCLEOTIDE SEQUENCE</scope>
    <source>
        <tissue evidence="1">Leaf</tissue>
    </source>
</reference>
<evidence type="ECO:0000313" key="1">
    <source>
        <dbReference type="EMBL" id="MBX38996.1"/>
    </source>
</evidence>
<proteinExistence type="predicted"/>
<sequence>MLEPKGSHYSSLYANEYDQ</sequence>
<organism evidence="1">
    <name type="scientific">Rhizophora mucronata</name>
    <name type="common">Asiatic mangrove</name>
    <dbReference type="NCBI Taxonomy" id="61149"/>
    <lineage>
        <taxon>Eukaryota</taxon>
        <taxon>Viridiplantae</taxon>
        <taxon>Streptophyta</taxon>
        <taxon>Embryophyta</taxon>
        <taxon>Tracheophyta</taxon>
        <taxon>Spermatophyta</taxon>
        <taxon>Magnoliopsida</taxon>
        <taxon>eudicotyledons</taxon>
        <taxon>Gunneridae</taxon>
        <taxon>Pentapetalae</taxon>
        <taxon>rosids</taxon>
        <taxon>fabids</taxon>
        <taxon>Malpighiales</taxon>
        <taxon>Rhizophoraceae</taxon>
        <taxon>Rhizophora</taxon>
    </lineage>
</organism>
<accession>A0A2P2N985</accession>
<protein>
    <submittedName>
        <fullName evidence="1">Uncharacterized protein</fullName>
    </submittedName>
</protein>
<name>A0A2P2N985_RHIMU</name>